<reference evidence="5 6" key="1">
    <citation type="submission" date="2016-03" db="EMBL/GenBank/DDBJ databases">
        <title>The draft genome sequence of Fonsecaea nubica causative agent of cutaneous subcutaneous infection in human host.</title>
        <authorList>
            <person name="Costa F."/>
            <person name="Sybren D.H."/>
            <person name="Raittz R.T."/>
            <person name="Weiss V.A."/>
            <person name="Leao A.C."/>
            <person name="Gomes R."/>
            <person name="De Souza E.M."/>
            <person name="Pedrosa F.O."/>
            <person name="Steffens M.B."/>
            <person name="Bombassaro A."/>
            <person name="Tadra-Sfeir M.Z."/>
            <person name="Moreno L.F."/>
            <person name="Najafzadeh M.J."/>
            <person name="Felipe M.S."/>
            <person name="Teixeira M."/>
            <person name="Sun J."/>
            <person name="Xi L."/>
            <person name="Castro M.A."/>
            <person name="Vicente V.A."/>
        </authorList>
    </citation>
    <scope>NUCLEOTIDE SEQUENCE [LARGE SCALE GENOMIC DNA]</scope>
    <source>
        <strain evidence="5 6">CBS 269.64</strain>
    </source>
</reference>
<gene>
    <name evidence="5" type="ORF">AYO20_00155</name>
</gene>
<dbReference type="InterPro" id="IPR027417">
    <property type="entry name" value="P-loop_NTPase"/>
</dbReference>
<dbReference type="InterPro" id="IPR045063">
    <property type="entry name" value="Dynamin_N"/>
</dbReference>
<keyword evidence="1" id="KW-0175">Coiled coil</keyword>
<dbReference type="AlphaFoldDB" id="A0A178DDZ9"/>
<evidence type="ECO:0000259" key="4">
    <source>
        <dbReference type="Pfam" id="PF24564"/>
    </source>
</evidence>
<evidence type="ECO:0000256" key="1">
    <source>
        <dbReference type="SAM" id="Coils"/>
    </source>
</evidence>
<feature type="domain" description="DUF7605" evidence="4">
    <location>
        <begin position="736"/>
        <end position="911"/>
    </location>
</feature>
<comment type="caution">
    <text evidence="5">The sequence shown here is derived from an EMBL/GenBank/DDBJ whole genome shotgun (WGS) entry which is preliminary data.</text>
</comment>
<dbReference type="Pfam" id="PF24564">
    <property type="entry name" value="DUF7605"/>
    <property type="match status" value="1"/>
</dbReference>
<dbReference type="GeneID" id="34583582"/>
<evidence type="ECO:0000259" key="3">
    <source>
        <dbReference type="Pfam" id="PF00350"/>
    </source>
</evidence>
<dbReference type="PANTHER" id="PTHR36681:SF3">
    <property type="entry name" value="NUCLEAR GTPASE, GERMINAL CENTER-ASSOCIATED, TANDEM DUPLICATE 3"/>
    <property type="match status" value="1"/>
</dbReference>
<feature type="domain" description="Dynamin N-terminal" evidence="3">
    <location>
        <begin position="93"/>
        <end position="327"/>
    </location>
</feature>
<dbReference type="PANTHER" id="PTHR36681">
    <property type="entry name" value="NUCLEAR GTPASE, GERMINAL CENTER-ASSOCIATED, TANDEM DUPLICATE 3"/>
    <property type="match status" value="1"/>
</dbReference>
<evidence type="ECO:0000313" key="5">
    <source>
        <dbReference type="EMBL" id="OAL40419.1"/>
    </source>
</evidence>
<feature type="region of interest" description="Disordered" evidence="2">
    <location>
        <begin position="447"/>
        <end position="494"/>
    </location>
</feature>
<dbReference type="Pfam" id="PF00350">
    <property type="entry name" value="Dynamin_N"/>
    <property type="match status" value="1"/>
</dbReference>
<feature type="compositionally biased region" description="Polar residues" evidence="2">
    <location>
        <begin position="472"/>
        <end position="486"/>
    </location>
</feature>
<sequence length="1023" mass="114963">MIPAYNGPADSMYPRSDLQDKPSSQAGATARLTMSDLFDDRTPEQLEKCVEKGQELLEKIKQTLGEVSDPDVSRMSKATKNVQSQAIPAKTVIGIVGATGAGKSSIINAVLDEERLVPTSCMRACTAVVTEISYNNHGGAPYRAEVEFISRDDWRKTLKVLFQDLHDRSGQNNMNEDSDSAVAYAQVKAIYPWLTKEEIDEAPIEALMEHKNVAYLGAKLSIESSDADAFYKELQPFVDSKKKKTIGLKERAEHEKEAEFWPLIRVVKLYVMAPALATGAVLVDLPGVHDSNQARAAVARDYMKQCTGLLIVAPITRAVNDKSAKTLLGNSFKRQLKMDGGLNSVTFVCSRSDEISVTEAQDSLDLVEEQATLWAEEGDLSKQKDVSAKQITDLERRKDEVDAALDSADDELEVWGTLRDDTSVTRPPREFLKRKFSEMISHRVKWSKFTEPGPDGDLSPSSEECAGDIGSEHTSSNPSDGHTQPLTDHDISTKIAEITKTKKTLRGEKREIDEKIQTLKAQVGEFDTQQKSISAKILAQCIKGRNEYARRAIARDYAAGIRELDQELADEDDPENFDPSMDARDYDEVARNLPVFCVSSRAYQKLMGRFRRDKAPPGFQHLEETEVPALQAHCVQLTATARQASSRKFLTSLFQLLNSLRLWVAHGNVANRLAAMRLDQEAQILEERLNSLDSALEDACGTSIDEFSDQLRCKVFEAYASATAAAQNKAAEIARKWGSPVNQDHPAAGGLYWSTYRAVVRRDGRFTNHRGCHNFNEQLIEPLIRQLARPWESVFSRSLPVIFMQLPLIVAHRITVFHEDVEGRAVRNGVSAIIFELLKQQIPVYKEKMNVIIKDANSWVTQQQRTFNREFEPLMSNRMQEVYDACAREEGRGCFKRIRDTMERYVEDRKMVMFDDVANDVRKLITQMLKELKDTLVGGLKGISEDIRREYTSVVIRQEMGPEERQAMRDKVLDIVDSAELLFERAVGLKKESTLEAELPIQCQPEIADITPVVKEEPGWEIS</sequence>
<dbReference type="Gene3D" id="3.40.50.300">
    <property type="entry name" value="P-loop containing nucleotide triphosphate hydrolases"/>
    <property type="match status" value="1"/>
</dbReference>
<dbReference type="EMBL" id="LVCJ01000001">
    <property type="protein sequence ID" value="OAL40419.1"/>
    <property type="molecule type" value="Genomic_DNA"/>
</dbReference>
<dbReference type="RefSeq" id="XP_022505431.1">
    <property type="nucleotide sequence ID" value="XM_022638466.1"/>
</dbReference>
<dbReference type="InterPro" id="IPR056024">
    <property type="entry name" value="DUF7605"/>
</dbReference>
<dbReference type="Proteomes" id="UP000185904">
    <property type="component" value="Unassembled WGS sequence"/>
</dbReference>
<feature type="coiled-coil region" evidence="1">
    <location>
        <begin position="495"/>
        <end position="522"/>
    </location>
</feature>
<name>A0A178DDZ9_9EURO</name>
<organism evidence="5 6">
    <name type="scientific">Fonsecaea nubica</name>
    <dbReference type="NCBI Taxonomy" id="856822"/>
    <lineage>
        <taxon>Eukaryota</taxon>
        <taxon>Fungi</taxon>
        <taxon>Dikarya</taxon>
        <taxon>Ascomycota</taxon>
        <taxon>Pezizomycotina</taxon>
        <taxon>Eurotiomycetes</taxon>
        <taxon>Chaetothyriomycetidae</taxon>
        <taxon>Chaetothyriales</taxon>
        <taxon>Herpotrichiellaceae</taxon>
        <taxon>Fonsecaea</taxon>
    </lineage>
</organism>
<evidence type="ECO:0000256" key="2">
    <source>
        <dbReference type="SAM" id="MobiDB-lite"/>
    </source>
</evidence>
<accession>A0A178DDZ9</accession>
<evidence type="ECO:0008006" key="7">
    <source>
        <dbReference type="Google" id="ProtNLM"/>
    </source>
</evidence>
<feature type="region of interest" description="Disordered" evidence="2">
    <location>
        <begin position="1"/>
        <end position="29"/>
    </location>
</feature>
<dbReference type="OrthoDB" id="3598281at2759"/>
<proteinExistence type="predicted"/>
<dbReference type="SUPFAM" id="SSF52540">
    <property type="entry name" value="P-loop containing nucleoside triphosphate hydrolases"/>
    <property type="match status" value="1"/>
</dbReference>
<keyword evidence="6" id="KW-1185">Reference proteome</keyword>
<protein>
    <recommendedName>
        <fullName evidence="7">G domain-containing protein</fullName>
    </recommendedName>
</protein>
<evidence type="ECO:0000313" key="6">
    <source>
        <dbReference type="Proteomes" id="UP000185904"/>
    </source>
</evidence>